<accession>A0A1C2DUV9</accession>
<feature type="chain" id="PRO_5010650807" evidence="1">
    <location>
        <begin position="22"/>
        <end position="141"/>
    </location>
</feature>
<evidence type="ECO:0000313" key="3">
    <source>
        <dbReference type="EMBL" id="OCX18406.1"/>
    </source>
</evidence>
<dbReference type="InterPro" id="IPR025203">
    <property type="entry name" value="QSregVF"/>
</dbReference>
<dbReference type="RefSeq" id="WP_065989783.1">
    <property type="nucleotide sequence ID" value="NZ_FOHW01000024.1"/>
</dbReference>
<gene>
    <name evidence="3" type="ORF">BBI10_15445</name>
    <name evidence="2" type="ORF">ENP23_21475</name>
    <name evidence="4" type="ORF">SAMN05216197_12417</name>
</gene>
<evidence type="ECO:0000256" key="1">
    <source>
        <dbReference type="SAM" id="SignalP"/>
    </source>
</evidence>
<keyword evidence="1" id="KW-0732">Signal</keyword>
<dbReference type="Pfam" id="PF13652">
    <property type="entry name" value="QSregVF"/>
    <property type="match status" value="1"/>
</dbReference>
<dbReference type="Gene3D" id="3.30.300.250">
    <property type="match status" value="1"/>
</dbReference>
<evidence type="ECO:0000313" key="4">
    <source>
        <dbReference type="EMBL" id="SET75844.1"/>
    </source>
</evidence>
<dbReference type="EMBL" id="MDEN01000064">
    <property type="protein sequence ID" value="OCX18406.1"/>
    <property type="molecule type" value="Genomic_DNA"/>
</dbReference>
<proteinExistence type="predicted"/>
<dbReference type="STRING" id="158627.BW687_16580"/>
<dbReference type="OrthoDB" id="7021208at2"/>
<dbReference type="Proteomes" id="UP000095143">
    <property type="component" value="Unassembled WGS sequence"/>
</dbReference>
<dbReference type="EMBL" id="FOHW01000024">
    <property type="protein sequence ID" value="SET75844.1"/>
    <property type="molecule type" value="Genomic_DNA"/>
</dbReference>
<evidence type="ECO:0000313" key="2">
    <source>
        <dbReference type="EMBL" id="HEF28331.1"/>
    </source>
</evidence>
<name>A0A1C2DUV9_9PSED</name>
<dbReference type="AlphaFoldDB" id="A0A1C2DUV9"/>
<evidence type="ECO:0000313" key="6">
    <source>
        <dbReference type="Proteomes" id="UP000182332"/>
    </source>
</evidence>
<dbReference type="Proteomes" id="UP000182332">
    <property type="component" value="Unassembled WGS sequence"/>
</dbReference>
<sequence length="141" mass="15420">MLRLIAPTLTLLLVAPLCANAASKQDYELSQMLDKVAKESSVGTPRAINEDILDEGYTVEGKMLINHLSVQSGQAAQMRENPDDVRGQLGGSVCRNAGYRQLMAKGAILRYQFTEYKTNKLITTQEIKAADCAAKPPAHKK</sequence>
<organism evidence="3 5">
    <name type="scientific">Pseudomonas graminis</name>
    <dbReference type="NCBI Taxonomy" id="158627"/>
    <lineage>
        <taxon>Bacteria</taxon>
        <taxon>Pseudomonadati</taxon>
        <taxon>Pseudomonadota</taxon>
        <taxon>Gammaproteobacteria</taxon>
        <taxon>Pseudomonadales</taxon>
        <taxon>Pseudomonadaceae</taxon>
        <taxon>Pseudomonas</taxon>
    </lineage>
</organism>
<reference evidence="3 5" key="1">
    <citation type="submission" date="2016-08" db="EMBL/GenBank/DDBJ databases">
        <title>Whole genome sequence of Pseudomonas graminis strain UASWS1507, a potential biological control agent for agriculture.</title>
        <authorList>
            <person name="Crovadore J."/>
            <person name="Calmin G."/>
            <person name="Chablais R."/>
            <person name="Cochard B."/>
            <person name="Lefort F."/>
        </authorList>
    </citation>
    <scope>NUCLEOTIDE SEQUENCE [LARGE SCALE GENOMIC DNA]</scope>
    <source>
        <strain evidence="3 5">UASWS1507</strain>
    </source>
</reference>
<reference evidence="2" key="3">
    <citation type="journal article" date="2020" name="mSystems">
        <title>Genome- and Community-Level Interaction Insights into Carbon Utilization and Element Cycling Functions of Hydrothermarchaeota in Hydrothermal Sediment.</title>
        <authorList>
            <person name="Zhou Z."/>
            <person name="Liu Y."/>
            <person name="Xu W."/>
            <person name="Pan J."/>
            <person name="Luo Z.H."/>
            <person name="Li M."/>
        </authorList>
    </citation>
    <scope>NUCLEOTIDE SEQUENCE [LARGE SCALE GENOMIC DNA]</scope>
    <source>
        <strain evidence="2">SpSt-200</strain>
    </source>
</reference>
<feature type="signal peptide" evidence="1">
    <location>
        <begin position="1"/>
        <end position="21"/>
    </location>
</feature>
<protein>
    <submittedName>
        <fullName evidence="4">Putative quorum-sensing-regulated virulence factor</fullName>
    </submittedName>
</protein>
<reference evidence="4 6" key="2">
    <citation type="submission" date="2016-10" db="EMBL/GenBank/DDBJ databases">
        <authorList>
            <person name="de Groot N.N."/>
        </authorList>
    </citation>
    <scope>NUCLEOTIDE SEQUENCE [LARGE SCALE GENOMIC DNA]</scope>
    <source>
        <strain evidence="4 6">DSM 11363</strain>
    </source>
</reference>
<dbReference type="EMBL" id="DSIN01000032">
    <property type="protein sequence ID" value="HEF28331.1"/>
    <property type="molecule type" value="Genomic_DNA"/>
</dbReference>
<evidence type="ECO:0000313" key="5">
    <source>
        <dbReference type="Proteomes" id="UP000095143"/>
    </source>
</evidence>